<evidence type="ECO:0000313" key="3">
    <source>
        <dbReference type="Proteomes" id="UP001364156"/>
    </source>
</evidence>
<gene>
    <name evidence="2" type="ORF">RZ517_14410</name>
</gene>
<reference evidence="2 3" key="1">
    <citation type="submission" date="2023-10" db="EMBL/GenBank/DDBJ databases">
        <title>Roseovarius strain S88 nov., isolated from a marine algae.</title>
        <authorList>
            <person name="Lee M.W."/>
            <person name="Lee J.K."/>
            <person name="Kim J.M."/>
            <person name="Choi D.G."/>
            <person name="Baek J.H."/>
            <person name="Bayburt H."/>
            <person name="Jung J.J."/>
            <person name="Han D.M."/>
            <person name="Jeon C.O."/>
        </authorList>
    </citation>
    <scope>NUCLEOTIDE SEQUENCE [LARGE SCALE GENOMIC DNA]</scope>
    <source>
        <strain evidence="2 3">S88</strain>
    </source>
</reference>
<sequence>MKVVLTSSVLALGFAVMAQAAPSTVPLGPSPALGGGEFSSGGGITVAVEPRRTATGQMALCGVWAQSDRLSAYVRQSGRTVLDRGSLAVNGRVVHKDLGFLNRVAPSKSYARTDATCVGTSLPYQSNAKVEIRIPRHVVVQDRDGSGAGVEIRFGPSEATNPALLSGSVLPSRFTSTKSTLSGKYGATRLTQ</sequence>
<feature type="chain" id="PRO_5046213328" evidence="1">
    <location>
        <begin position="21"/>
        <end position="192"/>
    </location>
</feature>
<evidence type="ECO:0000256" key="1">
    <source>
        <dbReference type="SAM" id="SignalP"/>
    </source>
</evidence>
<name>A0ABZ2HFF0_9RHOB</name>
<dbReference type="Proteomes" id="UP001364156">
    <property type="component" value="Chromosome"/>
</dbReference>
<evidence type="ECO:0000313" key="2">
    <source>
        <dbReference type="EMBL" id="WWR45958.1"/>
    </source>
</evidence>
<proteinExistence type="predicted"/>
<dbReference type="RefSeq" id="WP_338548861.1">
    <property type="nucleotide sequence ID" value="NZ_CP146069.1"/>
</dbReference>
<keyword evidence="1" id="KW-0732">Signal</keyword>
<keyword evidence="3" id="KW-1185">Reference proteome</keyword>
<feature type="signal peptide" evidence="1">
    <location>
        <begin position="1"/>
        <end position="20"/>
    </location>
</feature>
<dbReference type="EMBL" id="CP146069">
    <property type="protein sequence ID" value="WWR45958.1"/>
    <property type="molecule type" value="Genomic_DNA"/>
</dbReference>
<accession>A0ABZ2HFF0</accession>
<organism evidence="2 3">
    <name type="scientific">Roseovarius phycicola</name>
    <dbReference type="NCBI Taxonomy" id="3080976"/>
    <lineage>
        <taxon>Bacteria</taxon>
        <taxon>Pseudomonadati</taxon>
        <taxon>Pseudomonadota</taxon>
        <taxon>Alphaproteobacteria</taxon>
        <taxon>Rhodobacterales</taxon>
        <taxon>Roseobacteraceae</taxon>
        <taxon>Roseovarius</taxon>
    </lineage>
</organism>
<protein>
    <submittedName>
        <fullName evidence="2">Uncharacterized protein</fullName>
    </submittedName>
</protein>